<dbReference type="Gene3D" id="3.40.50.1820">
    <property type="entry name" value="alpha/beta hydrolase"/>
    <property type="match status" value="1"/>
</dbReference>
<dbReference type="InterPro" id="IPR050261">
    <property type="entry name" value="FrsA_esterase"/>
</dbReference>
<dbReference type="GO" id="GO:0008236">
    <property type="term" value="F:serine-type peptidase activity"/>
    <property type="evidence" value="ECO:0007669"/>
    <property type="project" value="InterPro"/>
</dbReference>
<keyword evidence="1" id="KW-0378">Hydrolase</keyword>
<dbReference type="Proteomes" id="UP000240212">
    <property type="component" value="Unassembled WGS sequence"/>
</dbReference>
<feature type="domain" description="Peptidase S9 prolyl oligopeptidase catalytic" evidence="2">
    <location>
        <begin position="88"/>
        <end position="234"/>
    </location>
</feature>
<sequence length="252" mass="26736">MIEIYIGQFAGVEALHAVPAGQKAAALPTVVFYHGFSSSKTVYSYFAVALAQAGFRAILPDAPRHGARFDGDATARAGQFWQILAQNIAEFAPLSAALHDAGLVTPGQLYVAGASLGGMTALGLMSAHPEINAVASLMGSGYYTTLARALYPPNRLLTPDDRAAFDAVLAPLIRLEAPRNLARLGTRPLFLWHGEEDDVVPATESVSLQQALHTAGLAKNLTCQWEAGVKHRITPAALEGCVAFFRRVAAIN</sequence>
<dbReference type="AlphaFoldDB" id="A0A2P8VN34"/>
<evidence type="ECO:0000256" key="1">
    <source>
        <dbReference type="ARBA" id="ARBA00022801"/>
    </source>
</evidence>
<dbReference type="GO" id="GO:0052689">
    <property type="term" value="F:carboxylic ester hydrolase activity"/>
    <property type="evidence" value="ECO:0007669"/>
    <property type="project" value="UniProtKB-ARBA"/>
</dbReference>
<keyword evidence="4" id="KW-1185">Reference proteome</keyword>
<dbReference type="Pfam" id="PF00326">
    <property type="entry name" value="Peptidase_S9"/>
    <property type="match status" value="1"/>
</dbReference>
<proteinExistence type="predicted"/>
<accession>A0A2P8VN34</accession>
<organism evidence="3 4">
    <name type="scientific">Siccibacter turicensis</name>
    <dbReference type="NCBI Taxonomy" id="357233"/>
    <lineage>
        <taxon>Bacteria</taxon>
        <taxon>Pseudomonadati</taxon>
        <taxon>Pseudomonadota</taxon>
        <taxon>Gammaproteobacteria</taxon>
        <taxon>Enterobacterales</taxon>
        <taxon>Enterobacteriaceae</taxon>
        <taxon>Siccibacter</taxon>
    </lineage>
</organism>
<protein>
    <submittedName>
        <fullName evidence="3">Esterase</fullName>
    </submittedName>
</protein>
<evidence type="ECO:0000313" key="3">
    <source>
        <dbReference type="EMBL" id="PSN08971.1"/>
    </source>
</evidence>
<dbReference type="SUPFAM" id="SSF53474">
    <property type="entry name" value="alpha/beta-Hydrolases"/>
    <property type="match status" value="1"/>
</dbReference>
<dbReference type="NCBIfam" id="NF007857">
    <property type="entry name" value="PRK10566.1"/>
    <property type="match status" value="1"/>
</dbReference>
<comment type="caution">
    <text evidence="3">The sequence shown here is derived from an EMBL/GenBank/DDBJ whole genome shotgun (WGS) entry which is preliminary data.</text>
</comment>
<gene>
    <name evidence="3" type="ORF">C7G83_06405</name>
</gene>
<dbReference type="PANTHER" id="PTHR22946:SF9">
    <property type="entry name" value="POLYKETIDE TRANSFERASE AF380"/>
    <property type="match status" value="1"/>
</dbReference>
<dbReference type="InterPro" id="IPR001375">
    <property type="entry name" value="Peptidase_S9_cat"/>
</dbReference>
<evidence type="ECO:0000313" key="4">
    <source>
        <dbReference type="Proteomes" id="UP000240212"/>
    </source>
</evidence>
<dbReference type="RefSeq" id="WP_106876629.1">
    <property type="nucleotide sequence ID" value="NZ_PYEP01000002.1"/>
</dbReference>
<evidence type="ECO:0000259" key="2">
    <source>
        <dbReference type="Pfam" id="PF00326"/>
    </source>
</evidence>
<dbReference type="InterPro" id="IPR029058">
    <property type="entry name" value="AB_hydrolase_fold"/>
</dbReference>
<dbReference type="EMBL" id="PYEP01000002">
    <property type="protein sequence ID" value="PSN08971.1"/>
    <property type="molecule type" value="Genomic_DNA"/>
</dbReference>
<name>A0A2P8VN34_9ENTR</name>
<dbReference type="STRING" id="1388748.GCA_000463155_03424"/>
<dbReference type="GO" id="GO:0006508">
    <property type="term" value="P:proteolysis"/>
    <property type="evidence" value="ECO:0007669"/>
    <property type="project" value="InterPro"/>
</dbReference>
<dbReference type="PANTHER" id="PTHR22946">
    <property type="entry name" value="DIENELACTONE HYDROLASE DOMAIN-CONTAINING PROTEIN-RELATED"/>
    <property type="match status" value="1"/>
</dbReference>
<reference evidence="3 4" key="1">
    <citation type="submission" date="2018-03" db="EMBL/GenBank/DDBJ databases">
        <title>Draft genome sequence of the first documented clinical Siccibacter turicensis isolate in Austria.</title>
        <authorList>
            <person name="Lepuschitz S."/>
            <person name="Pekard-Amenitsch S."/>
            <person name="Haunold R."/>
            <person name="Schill S."/>
            <person name="Mach R."/>
            <person name="Allerberger F."/>
            <person name="Ruppitsch W."/>
            <person name="Forsythe S.J."/>
        </authorList>
    </citation>
    <scope>NUCLEOTIDE SEQUENCE [LARGE SCALE GENOMIC DNA]</scope>
    <source>
        <strain evidence="3 4">6100069499-17</strain>
    </source>
</reference>
<dbReference type="OrthoDB" id="31158at2"/>